<evidence type="ECO:0000256" key="9">
    <source>
        <dbReference type="ARBA" id="ARBA00023303"/>
    </source>
</evidence>
<dbReference type="GO" id="GO:0008381">
    <property type="term" value="F:mechanosensitive monoatomic ion channel activity"/>
    <property type="evidence" value="ECO:0007669"/>
    <property type="project" value="UniProtKB-UniRule"/>
</dbReference>
<evidence type="ECO:0000313" key="12">
    <source>
        <dbReference type="Proteomes" id="UP000662914"/>
    </source>
</evidence>
<dbReference type="GO" id="GO:0005886">
    <property type="term" value="C:plasma membrane"/>
    <property type="evidence" value="ECO:0007669"/>
    <property type="project" value="UniProtKB-SubCell"/>
</dbReference>
<evidence type="ECO:0000256" key="7">
    <source>
        <dbReference type="ARBA" id="ARBA00023065"/>
    </source>
</evidence>
<evidence type="ECO:0000256" key="8">
    <source>
        <dbReference type="ARBA" id="ARBA00023136"/>
    </source>
</evidence>
<dbReference type="NCBIfam" id="TIGR00220">
    <property type="entry name" value="mscL"/>
    <property type="match status" value="1"/>
</dbReference>
<dbReference type="InterPro" id="IPR001185">
    <property type="entry name" value="MS_channel"/>
</dbReference>
<dbReference type="InterPro" id="IPR037673">
    <property type="entry name" value="MSC/AndL"/>
</dbReference>
<dbReference type="Gene3D" id="1.10.1200.120">
    <property type="entry name" value="Large-conductance mechanosensitive channel, MscL, domain 1"/>
    <property type="match status" value="1"/>
</dbReference>
<dbReference type="InterPro" id="IPR019823">
    <property type="entry name" value="Mechanosensitive_channel_CS"/>
</dbReference>
<dbReference type="PANTHER" id="PTHR30266">
    <property type="entry name" value="MECHANOSENSITIVE CHANNEL MSCL"/>
    <property type="match status" value="1"/>
</dbReference>
<evidence type="ECO:0000313" key="11">
    <source>
        <dbReference type="EMBL" id="BBO22194.1"/>
    </source>
</evidence>
<feature type="transmembrane region" description="Helical" evidence="10">
    <location>
        <begin position="82"/>
        <end position="103"/>
    </location>
</feature>
<gene>
    <name evidence="10" type="primary">mscL</name>
    <name evidence="11" type="ORF">DSYM_28930</name>
</gene>
<evidence type="ECO:0000256" key="6">
    <source>
        <dbReference type="ARBA" id="ARBA00022989"/>
    </source>
</evidence>
<dbReference type="PANTHER" id="PTHR30266:SF2">
    <property type="entry name" value="LARGE-CONDUCTANCE MECHANOSENSITIVE CHANNEL"/>
    <property type="match status" value="1"/>
</dbReference>
<dbReference type="EMBL" id="AP021857">
    <property type="protein sequence ID" value="BBO22194.1"/>
    <property type="molecule type" value="Genomic_DNA"/>
</dbReference>
<comment type="subcellular location">
    <subcellularLocation>
        <location evidence="10">Cell inner membrane</location>
        <topology evidence="10">Multi-pass membrane protein</topology>
    </subcellularLocation>
    <subcellularLocation>
        <location evidence="1">Cell membrane</location>
        <topology evidence="1">Multi-pass membrane protein</topology>
    </subcellularLocation>
</comment>
<dbReference type="AlphaFoldDB" id="A0A809SCD8"/>
<dbReference type="NCBIfam" id="NF010557">
    <property type="entry name" value="PRK13952.1"/>
    <property type="match status" value="1"/>
</dbReference>
<keyword evidence="7 10" id="KW-0406">Ion transport</keyword>
<comment type="subunit">
    <text evidence="10">Homopentamer.</text>
</comment>
<dbReference type="InterPro" id="IPR036019">
    <property type="entry name" value="MscL_channel"/>
</dbReference>
<reference evidence="11" key="1">
    <citation type="journal article" name="DNA Res.">
        <title>The physiological potential of anammox bacteria as revealed by their core genome structure.</title>
        <authorList>
            <person name="Okubo T."/>
            <person name="Toyoda A."/>
            <person name="Fukuhara K."/>
            <person name="Uchiyama I."/>
            <person name="Harigaya Y."/>
            <person name="Kuroiwa M."/>
            <person name="Suzuki T."/>
            <person name="Murakami Y."/>
            <person name="Suwa Y."/>
            <person name="Takami H."/>
        </authorList>
    </citation>
    <scope>NUCLEOTIDE SEQUENCE</scope>
    <source>
        <strain evidence="11">317325-3</strain>
    </source>
</reference>
<evidence type="ECO:0000256" key="2">
    <source>
        <dbReference type="ARBA" id="ARBA00007254"/>
    </source>
</evidence>
<dbReference type="Proteomes" id="UP000662914">
    <property type="component" value="Chromosome"/>
</dbReference>
<keyword evidence="8 10" id="KW-0472">Membrane</keyword>
<accession>A0A809SCD8</accession>
<organism evidence="11 12">
    <name type="scientific">Candidatus Desulfobacillus denitrificans</name>
    <dbReference type="NCBI Taxonomy" id="2608985"/>
    <lineage>
        <taxon>Bacteria</taxon>
        <taxon>Pseudomonadati</taxon>
        <taxon>Pseudomonadota</taxon>
        <taxon>Betaproteobacteria</taxon>
        <taxon>Candidatus Desulfobacillus</taxon>
    </lineage>
</organism>
<sequence length="149" mass="16017">MSIVSEFKEFAMKGNVVDLAVGVVIGGAFGKIVDSLVKDVVMPMVGRLLGGVDFKHLYINLGSQAFETMEAAEKAGAPLVKYGIFINTVVDFLIIAFAIFMAIKVMNRLKRAEEGAPGPAEPATRECPHCLSTIPLKATRCPQCTSQLQ</sequence>
<keyword evidence="5 10" id="KW-0812">Transmembrane</keyword>
<name>A0A809SCD8_9PROT</name>
<keyword evidence="4 10" id="KW-1003">Cell membrane</keyword>
<comment type="function">
    <text evidence="10">Channel that opens in response to stretch forces in the membrane lipid bilayer. May participate in the regulation of osmotic pressure changes within the cell.</text>
</comment>
<dbReference type="KEGG" id="ddz:DSYM_28930"/>
<dbReference type="Pfam" id="PF01741">
    <property type="entry name" value="MscL"/>
    <property type="match status" value="1"/>
</dbReference>
<keyword evidence="6 10" id="KW-1133">Transmembrane helix</keyword>
<dbReference type="NCBIfam" id="NF001843">
    <property type="entry name" value="PRK00567.1-4"/>
    <property type="match status" value="1"/>
</dbReference>
<dbReference type="HAMAP" id="MF_00115">
    <property type="entry name" value="MscL"/>
    <property type="match status" value="1"/>
</dbReference>
<evidence type="ECO:0000256" key="4">
    <source>
        <dbReference type="ARBA" id="ARBA00022475"/>
    </source>
</evidence>
<proteinExistence type="inferred from homology"/>
<protein>
    <recommendedName>
        <fullName evidence="10">Large-conductance mechanosensitive channel</fullName>
    </recommendedName>
</protein>
<evidence type="ECO:0000256" key="10">
    <source>
        <dbReference type="HAMAP-Rule" id="MF_00115"/>
    </source>
</evidence>
<evidence type="ECO:0000256" key="5">
    <source>
        <dbReference type="ARBA" id="ARBA00022692"/>
    </source>
</evidence>
<dbReference type="PRINTS" id="PR01264">
    <property type="entry name" value="MECHCHANNEL"/>
</dbReference>
<keyword evidence="3 10" id="KW-0813">Transport</keyword>
<evidence type="ECO:0000256" key="3">
    <source>
        <dbReference type="ARBA" id="ARBA00022448"/>
    </source>
</evidence>
<evidence type="ECO:0000256" key="1">
    <source>
        <dbReference type="ARBA" id="ARBA00004651"/>
    </source>
</evidence>
<comment type="similarity">
    <text evidence="2 10">Belongs to the MscL family.</text>
</comment>
<comment type="caution">
    <text evidence="10">Lacks conserved residue(s) required for the propagation of feature annotation.</text>
</comment>
<keyword evidence="10" id="KW-0997">Cell inner membrane</keyword>
<dbReference type="PROSITE" id="PS01327">
    <property type="entry name" value="MSCL"/>
    <property type="match status" value="1"/>
</dbReference>
<dbReference type="SUPFAM" id="SSF81330">
    <property type="entry name" value="Gated mechanosensitive channel"/>
    <property type="match status" value="1"/>
</dbReference>
<keyword evidence="9 10" id="KW-0407">Ion channel</keyword>